<reference evidence="5 6" key="1">
    <citation type="submission" date="2018-10" db="EMBL/GenBank/DDBJ databases">
        <title>Fifty Aureobasidium pullulans genomes reveal a recombining polyextremotolerant generalist.</title>
        <authorList>
            <person name="Gostincar C."/>
            <person name="Turk M."/>
            <person name="Zajc J."/>
            <person name="Gunde-Cimerman N."/>
        </authorList>
    </citation>
    <scope>NUCLEOTIDE SEQUENCE [LARGE SCALE GENOMIC DNA]</scope>
    <source>
        <strain evidence="5 6">EXF-10507</strain>
    </source>
</reference>
<evidence type="ECO:0000313" key="6">
    <source>
        <dbReference type="Proteomes" id="UP000304928"/>
    </source>
</evidence>
<evidence type="ECO:0000259" key="4">
    <source>
        <dbReference type="Pfam" id="PF09745"/>
    </source>
</evidence>
<organism evidence="5 6">
    <name type="scientific">Aureobasidium pullulans</name>
    <name type="common">Black yeast</name>
    <name type="synonym">Pullularia pullulans</name>
    <dbReference type="NCBI Taxonomy" id="5580"/>
    <lineage>
        <taxon>Eukaryota</taxon>
        <taxon>Fungi</taxon>
        <taxon>Dikarya</taxon>
        <taxon>Ascomycota</taxon>
        <taxon>Pezizomycotina</taxon>
        <taxon>Dothideomycetes</taxon>
        <taxon>Dothideomycetidae</taxon>
        <taxon>Dothideales</taxon>
        <taxon>Saccotheciaceae</taxon>
        <taxon>Aureobasidium</taxon>
    </lineage>
</organism>
<comment type="similarity">
    <text evidence="1">Belongs to the NSRP1 family.</text>
</comment>
<evidence type="ECO:0000256" key="2">
    <source>
        <dbReference type="ARBA" id="ARBA00023054"/>
    </source>
</evidence>
<feature type="region of interest" description="Disordered" evidence="3">
    <location>
        <begin position="205"/>
        <end position="305"/>
    </location>
</feature>
<dbReference type="GO" id="GO:0000381">
    <property type="term" value="P:regulation of alternative mRNA splicing, via spliceosome"/>
    <property type="evidence" value="ECO:0007669"/>
    <property type="project" value="InterPro"/>
</dbReference>
<feature type="compositionally biased region" description="Basic and acidic residues" evidence="3">
    <location>
        <begin position="380"/>
        <end position="433"/>
    </location>
</feature>
<dbReference type="PANTHER" id="PTHR47845:SF1">
    <property type="entry name" value="NUCLEAR SPECKLE SPLICING REGULATORY PROTEIN 1 HOMOLOG"/>
    <property type="match status" value="1"/>
</dbReference>
<keyword evidence="2" id="KW-0175">Coiled coil</keyword>
<protein>
    <recommendedName>
        <fullName evidence="4">Nuclear speckle splicing regulatory protein 1 N-terminal domain-containing protein</fullName>
    </recommendedName>
</protein>
<feature type="region of interest" description="Disordered" evidence="3">
    <location>
        <begin position="34"/>
        <end position="134"/>
    </location>
</feature>
<accession>A0A4S9BN96</accession>
<feature type="domain" description="Nuclear speckle splicing regulatory protein 1 N-terminal" evidence="4">
    <location>
        <begin position="137"/>
        <end position="252"/>
    </location>
</feature>
<name>A0A4S9BN96_AURPU</name>
<feature type="region of interest" description="Disordered" evidence="3">
    <location>
        <begin position="334"/>
        <end position="433"/>
    </location>
</feature>
<feature type="compositionally biased region" description="Basic and acidic residues" evidence="3">
    <location>
        <begin position="205"/>
        <end position="219"/>
    </location>
</feature>
<feature type="compositionally biased region" description="Basic and acidic residues" evidence="3">
    <location>
        <begin position="228"/>
        <end position="250"/>
    </location>
</feature>
<sequence length="433" mass="48058">MSINISSLHHARYTTTAFHTLESITMSLSFGLNAKSKAPASPPKPKRRPVAMNVLGDDSDDDAPAAAAPKSNVFEEELTEFDSSKPSRQSAPVPAPKKAPSKLKPGSVPTKPPTRKPQGRDPDEYGDLSAQRESAAYAAKATELDSTIYDYDSFHSAATHAASARKAAAKQESVAQGPKYMNALLTAAAQRKQDQQVAREKFLQKERENEGEEFADKESFVTGAYKAQQEENQRLREEEEKKAAEEEERKRKMGGGMQGFYRNVMADSGRRHQEAMEAAAEMEKRKLAGDNVAEDPEAKEEKDKIAEMAAKGVNVTLNDEGQVADKRQLLSAGLNVLASPAPPPKPSATIQKQDDTAQWNKRRDNGVRERQTRMMEQQLEESRKRALEQDKEEQERLEKASKSKKTDTDISSARERFLARKREKEEAAKKKAG</sequence>
<feature type="compositionally biased region" description="Low complexity" evidence="3">
    <location>
        <begin position="90"/>
        <end position="107"/>
    </location>
</feature>
<proteinExistence type="inferred from homology"/>
<comment type="caution">
    <text evidence="5">The sequence shown here is derived from an EMBL/GenBank/DDBJ whole genome shotgun (WGS) entry which is preliminary data.</text>
</comment>
<evidence type="ECO:0000313" key="5">
    <source>
        <dbReference type="EMBL" id="THW95048.1"/>
    </source>
</evidence>
<evidence type="ECO:0000256" key="3">
    <source>
        <dbReference type="SAM" id="MobiDB-lite"/>
    </source>
</evidence>
<gene>
    <name evidence="5" type="ORF">D6D15_01647</name>
</gene>
<dbReference type="AlphaFoldDB" id="A0A4S9BN96"/>
<feature type="compositionally biased region" description="Basic and acidic residues" evidence="3">
    <location>
        <begin position="361"/>
        <end position="373"/>
    </location>
</feature>
<dbReference type="InterPro" id="IPR053246">
    <property type="entry name" value="NS_splicing_regulatory_protein"/>
</dbReference>
<dbReference type="Proteomes" id="UP000304928">
    <property type="component" value="Unassembled WGS sequence"/>
</dbReference>
<evidence type="ECO:0000256" key="1">
    <source>
        <dbReference type="ARBA" id="ARBA00010126"/>
    </source>
</evidence>
<dbReference type="InterPro" id="IPR018612">
    <property type="entry name" value="NSRP1_N"/>
</dbReference>
<feature type="compositionally biased region" description="Basic and acidic residues" evidence="3">
    <location>
        <begin position="268"/>
        <end position="288"/>
    </location>
</feature>
<dbReference type="PANTHER" id="PTHR47845">
    <property type="entry name" value="NUCLEAR SPECKLE SPLICING REGULATORY PROTEIN 1 HOMOLOG"/>
    <property type="match status" value="1"/>
</dbReference>
<dbReference type="Pfam" id="PF09745">
    <property type="entry name" value="NSRP1_N"/>
    <property type="match status" value="1"/>
</dbReference>
<dbReference type="EMBL" id="QZAR01000014">
    <property type="protein sequence ID" value="THW95048.1"/>
    <property type="molecule type" value="Genomic_DNA"/>
</dbReference>